<protein>
    <submittedName>
        <fullName evidence="4">Two component transcriptional regulator, LytTR family</fullName>
    </submittedName>
</protein>
<dbReference type="PANTHER" id="PTHR37299:SF1">
    <property type="entry name" value="STAGE 0 SPORULATION PROTEIN A HOMOLOG"/>
    <property type="match status" value="1"/>
</dbReference>
<dbReference type="SUPFAM" id="SSF52172">
    <property type="entry name" value="CheY-like"/>
    <property type="match status" value="1"/>
</dbReference>
<organism evidence="4 5">
    <name type="scientific">Dyadobacter koreensis</name>
    <dbReference type="NCBI Taxonomy" id="408657"/>
    <lineage>
        <taxon>Bacteria</taxon>
        <taxon>Pseudomonadati</taxon>
        <taxon>Bacteroidota</taxon>
        <taxon>Cytophagia</taxon>
        <taxon>Cytophagales</taxon>
        <taxon>Spirosomataceae</taxon>
        <taxon>Dyadobacter</taxon>
    </lineage>
</organism>
<keyword evidence="1" id="KW-0597">Phosphoprotein</keyword>
<feature type="domain" description="Response regulatory" evidence="2">
    <location>
        <begin position="3"/>
        <end position="117"/>
    </location>
</feature>
<feature type="modified residue" description="4-aspartylphosphate" evidence="1">
    <location>
        <position position="55"/>
    </location>
</feature>
<accession>A0A1H6UJK2</accession>
<feature type="domain" description="HTH LytTR-type" evidence="3">
    <location>
        <begin position="146"/>
        <end position="249"/>
    </location>
</feature>
<gene>
    <name evidence="4" type="ORF">SAMN04487995_2575</name>
</gene>
<dbReference type="STRING" id="408657.SAMN04487995_2575"/>
<proteinExistence type="predicted"/>
<dbReference type="EMBL" id="FNXY01000004">
    <property type="protein sequence ID" value="SEI92493.1"/>
    <property type="molecule type" value="Genomic_DNA"/>
</dbReference>
<evidence type="ECO:0000313" key="5">
    <source>
        <dbReference type="Proteomes" id="UP000199532"/>
    </source>
</evidence>
<dbReference type="InterPro" id="IPR046947">
    <property type="entry name" value="LytR-like"/>
</dbReference>
<dbReference type="GO" id="GO:0003677">
    <property type="term" value="F:DNA binding"/>
    <property type="evidence" value="ECO:0007669"/>
    <property type="project" value="InterPro"/>
</dbReference>
<dbReference type="AlphaFoldDB" id="A0A1H6UJK2"/>
<dbReference type="OrthoDB" id="1646880at2"/>
<dbReference type="SMART" id="SM00850">
    <property type="entry name" value="LytTR"/>
    <property type="match status" value="1"/>
</dbReference>
<dbReference type="Gene3D" id="3.40.50.2300">
    <property type="match status" value="1"/>
</dbReference>
<evidence type="ECO:0000259" key="2">
    <source>
        <dbReference type="PROSITE" id="PS50110"/>
    </source>
</evidence>
<evidence type="ECO:0000313" key="4">
    <source>
        <dbReference type="EMBL" id="SEI92493.1"/>
    </source>
</evidence>
<dbReference type="Pfam" id="PF04397">
    <property type="entry name" value="LytTR"/>
    <property type="match status" value="1"/>
</dbReference>
<dbReference type="PROSITE" id="PS50110">
    <property type="entry name" value="RESPONSE_REGULATORY"/>
    <property type="match status" value="1"/>
</dbReference>
<dbReference type="RefSeq" id="WP_090335582.1">
    <property type="nucleotide sequence ID" value="NZ_FNXY01000004.1"/>
</dbReference>
<dbReference type="PROSITE" id="PS50930">
    <property type="entry name" value="HTH_LYTTR"/>
    <property type="match status" value="1"/>
</dbReference>
<dbReference type="Gene3D" id="2.40.50.1020">
    <property type="entry name" value="LytTr DNA-binding domain"/>
    <property type="match status" value="1"/>
</dbReference>
<dbReference type="Proteomes" id="UP000199532">
    <property type="component" value="Unassembled WGS sequence"/>
</dbReference>
<name>A0A1H6UJK2_9BACT</name>
<reference evidence="4 5" key="1">
    <citation type="submission" date="2016-10" db="EMBL/GenBank/DDBJ databases">
        <authorList>
            <person name="de Groot N.N."/>
        </authorList>
    </citation>
    <scope>NUCLEOTIDE SEQUENCE [LARGE SCALE GENOMIC DNA]</scope>
    <source>
        <strain evidence="4 5">DSM 19938</strain>
    </source>
</reference>
<dbReference type="SMART" id="SM00448">
    <property type="entry name" value="REC"/>
    <property type="match status" value="1"/>
</dbReference>
<dbReference type="Pfam" id="PF00072">
    <property type="entry name" value="Response_reg"/>
    <property type="match status" value="1"/>
</dbReference>
<evidence type="ECO:0000256" key="1">
    <source>
        <dbReference type="PROSITE-ProRule" id="PRU00169"/>
    </source>
</evidence>
<dbReference type="GO" id="GO:0000156">
    <property type="term" value="F:phosphorelay response regulator activity"/>
    <property type="evidence" value="ECO:0007669"/>
    <property type="project" value="InterPro"/>
</dbReference>
<evidence type="ECO:0000259" key="3">
    <source>
        <dbReference type="PROSITE" id="PS50930"/>
    </source>
</evidence>
<keyword evidence="5" id="KW-1185">Reference proteome</keyword>
<dbReference type="InterPro" id="IPR001789">
    <property type="entry name" value="Sig_transdc_resp-reg_receiver"/>
</dbReference>
<dbReference type="InterPro" id="IPR007492">
    <property type="entry name" value="LytTR_DNA-bd_dom"/>
</dbReference>
<dbReference type="PANTHER" id="PTHR37299">
    <property type="entry name" value="TRANSCRIPTIONAL REGULATOR-RELATED"/>
    <property type="match status" value="1"/>
</dbReference>
<sequence>MISTIIIDDETHCIKALLNDIELFCPQLKVLTTCQSGEEGISAIKKFKPELVFLDVEMPVMNGFEMLDKLTAPRDFQLIFTTAYDQFVLRAMRASAIDYLMKPIDGSELAEAVERVEKQLSNHVVENPRIGNLISNNDLDEEDQRIALPDRHGYIFVSPSEICYCKAEGAYTNVYLTNDRKILISKALGETEIMLPPRIFERIHHSSIVNLSHVRQLKKGDGLFIIMSNGDSLSVARSKKEHLLNRLGVK</sequence>
<dbReference type="InterPro" id="IPR011006">
    <property type="entry name" value="CheY-like_superfamily"/>
</dbReference>